<evidence type="ECO:0000259" key="3">
    <source>
        <dbReference type="Pfam" id="PF00465"/>
    </source>
</evidence>
<keyword evidence="6" id="KW-1185">Reference proteome</keyword>
<evidence type="ECO:0000259" key="4">
    <source>
        <dbReference type="Pfam" id="PF25137"/>
    </source>
</evidence>
<dbReference type="FunFam" id="3.40.50.1970:FF:000003">
    <property type="entry name" value="Alcohol dehydrogenase, iron-containing"/>
    <property type="match status" value="1"/>
</dbReference>
<dbReference type="Pfam" id="PF25137">
    <property type="entry name" value="ADH_Fe_C"/>
    <property type="match status" value="1"/>
</dbReference>
<dbReference type="PANTHER" id="PTHR11496">
    <property type="entry name" value="ALCOHOL DEHYDROGENASE"/>
    <property type="match status" value="1"/>
</dbReference>
<dbReference type="GO" id="GO:0004022">
    <property type="term" value="F:alcohol dehydrogenase (NAD+) activity"/>
    <property type="evidence" value="ECO:0007669"/>
    <property type="project" value="TreeGrafter"/>
</dbReference>
<evidence type="ECO:0000256" key="2">
    <source>
        <dbReference type="ARBA" id="ARBA00023002"/>
    </source>
</evidence>
<reference evidence="5 6" key="1">
    <citation type="submission" date="2015-01" db="EMBL/GenBank/DDBJ databases">
        <title>Draft genome sequence of Leucobacter komagatae strain VKM ST2845.</title>
        <authorList>
            <person name="Karlyshev A.V."/>
            <person name="Kudryashova E.B."/>
        </authorList>
    </citation>
    <scope>NUCLEOTIDE SEQUENCE [LARGE SCALE GENOMIC DNA]</scope>
    <source>
        <strain evidence="5 6">VKM ST2845</strain>
    </source>
</reference>
<dbReference type="InterPro" id="IPR039697">
    <property type="entry name" value="Alcohol_dehydrogenase_Fe"/>
</dbReference>
<dbReference type="EMBL" id="JXSQ01000027">
    <property type="protein sequence ID" value="KIP51635.1"/>
    <property type="molecule type" value="Genomic_DNA"/>
</dbReference>
<gene>
    <name evidence="5" type="ORF">SD72_14150</name>
</gene>
<dbReference type="Proteomes" id="UP000032120">
    <property type="component" value="Unassembled WGS sequence"/>
</dbReference>
<dbReference type="Pfam" id="PF00465">
    <property type="entry name" value="Fe-ADH"/>
    <property type="match status" value="1"/>
</dbReference>
<organism evidence="5 6">
    <name type="scientific">Leucobacter komagatae</name>
    <dbReference type="NCBI Taxonomy" id="55969"/>
    <lineage>
        <taxon>Bacteria</taxon>
        <taxon>Bacillati</taxon>
        <taxon>Actinomycetota</taxon>
        <taxon>Actinomycetes</taxon>
        <taxon>Micrococcales</taxon>
        <taxon>Microbacteriaceae</taxon>
        <taxon>Leucobacter</taxon>
    </lineage>
</organism>
<dbReference type="OrthoDB" id="323926at2"/>
<sequence length="412" mass="41872">MALNALRSPRTIVIAEGARHSVGHHAAALGASAILITDERCATTQGFADILTSLTVAGVDVAVYASTQPELPSEQVAEVAAMLGEREIVIGVGGGSCIDLAKAAAVIGAYSGTIADYYGENRVPGPVLPIIAVPTTAGTGAEVTPVAVISDGATGIKSGVSSPRLIPEVALVDPELTYTCPAGLTAAVGADALCHLVESYTAIPREQGAEAVLSKVFLGAGELTAVYGREGLRLADAYLERAVRDGSDVEARGGMARAATYGGLALGTAGTAAAHALQYPIGAVTHTPHGVGVGILLPYVMRFNRSHARAAFAELGAVLGAPTDATVEQRADHAIHRITEILHAIGIPKTLAEIGMSETDLPAAVTAAMRSERLIHNNPRPLDEAGVQTLFSAALTGDESSLAATTTTGAPC</sequence>
<dbReference type="SUPFAM" id="SSF56796">
    <property type="entry name" value="Dehydroquinate synthase-like"/>
    <property type="match status" value="1"/>
</dbReference>
<dbReference type="RefSeq" id="WP_042545112.1">
    <property type="nucleotide sequence ID" value="NZ_JXSQ01000027.1"/>
</dbReference>
<feature type="domain" description="Fe-containing alcohol dehydrogenase-like C-terminal" evidence="4">
    <location>
        <begin position="185"/>
        <end position="394"/>
    </location>
</feature>
<comment type="similarity">
    <text evidence="1">Belongs to the iron-containing alcohol dehydrogenase family.</text>
</comment>
<evidence type="ECO:0000256" key="1">
    <source>
        <dbReference type="ARBA" id="ARBA00007358"/>
    </source>
</evidence>
<dbReference type="InterPro" id="IPR001670">
    <property type="entry name" value="ADH_Fe/GldA"/>
</dbReference>
<evidence type="ECO:0000313" key="6">
    <source>
        <dbReference type="Proteomes" id="UP000032120"/>
    </source>
</evidence>
<feature type="domain" description="Alcohol dehydrogenase iron-type/glycerol dehydrogenase GldA" evidence="3">
    <location>
        <begin position="9"/>
        <end position="174"/>
    </location>
</feature>
<dbReference type="AlphaFoldDB" id="A0A0D0H3B7"/>
<dbReference type="Gene3D" id="1.20.1090.10">
    <property type="entry name" value="Dehydroquinate synthase-like - alpha domain"/>
    <property type="match status" value="1"/>
</dbReference>
<accession>A0A0D0H3B7</accession>
<dbReference type="InterPro" id="IPR056798">
    <property type="entry name" value="ADH_Fe_C"/>
</dbReference>
<dbReference type="CDD" id="cd08191">
    <property type="entry name" value="Fe-ADH-like"/>
    <property type="match status" value="1"/>
</dbReference>
<evidence type="ECO:0000313" key="5">
    <source>
        <dbReference type="EMBL" id="KIP51635.1"/>
    </source>
</evidence>
<protein>
    <submittedName>
        <fullName evidence="5">Uncharacterized protein</fullName>
    </submittedName>
</protein>
<comment type="caution">
    <text evidence="5">The sequence shown here is derived from an EMBL/GenBank/DDBJ whole genome shotgun (WGS) entry which is preliminary data.</text>
</comment>
<name>A0A0D0H3B7_9MICO</name>
<dbReference type="Gene3D" id="3.40.50.1970">
    <property type="match status" value="1"/>
</dbReference>
<keyword evidence="2" id="KW-0560">Oxidoreductase</keyword>
<dbReference type="PANTHER" id="PTHR11496:SF102">
    <property type="entry name" value="ALCOHOL DEHYDROGENASE 4"/>
    <property type="match status" value="1"/>
</dbReference>
<dbReference type="GO" id="GO:0046872">
    <property type="term" value="F:metal ion binding"/>
    <property type="evidence" value="ECO:0007669"/>
    <property type="project" value="InterPro"/>
</dbReference>
<proteinExistence type="inferred from homology"/>